<evidence type="ECO:0008006" key="4">
    <source>
        <dbReference type="Google" id="ProtNLM"/>
    </source>
</evidence>
<evidence type="ECO:0000256" key="1">
    <source>
        <dbReference type="SAM" id="MobiDB-lite"/>
    </source>
</evidence>
<name>A0A0D3J243_EMIH1</name>
<dbReference type="InterPro" id="IPR044213">
    <property type="entry name" value="At2g44920-like"/>
</dbReference>
<sequence>MSGKFWRDVTGARKFLSPESCLPSRVAEARRLVARELWAPNYTNAPIVHLTLESPHKKEVSIPVGSNLTNARFVNAFLGEADFGEALAPGGDFTGAEATKADFIKADLRGASFRSANCVDANFGGASIAGTDFLGAELCRAGPTDRNERWLDFVRASGSRHWMFGGDGGDDLMGGESLEQMLMETAADDLMGGSGGASSARRPCSPRAAPGARAITRAVSC</sequence>
<dbReference type="PaxDb" id="2903-EOD17578"/>
<dbReference type="InterPro" id="IPR001646">
    <property type="entry name" value="5peptide_repeat"/>
</dbReference>
<reference evidence="2" key="2">
    <citation type="submission" date="2024-10" db="UniProtKB">
        <authorList>
            <consortium name="EnsemblProtists"/>
        </authorList>
    </citation>
    <scope>IDENTIFICATION</scope>
</reference>
<dbReference type="Proteomes" id="UP000013827">
    <property type="component" value="Unassembled WGS sequence"/>
</dbReference>
<dbReference type="SUPFAM" id="SSF141571">
    <property type="entry name" value="Pentapeptide repeat-like"/>
    <property type="match status" value="1"/>
</dbReference>
<dbReference type="PANTHER" id="PTHR47200">
    <property type="entry name" value="THYLAKOID LUMENAL 15 KDA PROTEIN 1, CHLOROPLASTIC"/>
    <property type="match status" value="1"/>
</dbReference>
<dbReference type="EnsemblProtists" id="EOD17578">
    <property type="protein sequence ID" value="EOD17578"/>
    <property type="gene ID" value="EMIHUDRAFT_243975"/>
</dbReference>
<dbReference type="GeneID" id="17263726"/>
<dbReference type="Gene3D" id="2.160.20.80">
    <property type="entry name" value="E3 ubiquitin-protein ligase SopA"/>
    <property type="match status" value="1"/>
</dbReference>
<feature type="region of interest" description="Disordered" evidence="1">
    <location>
        <begin position="192"/>
        <end position="211"/>
    </location>
</feature>
<dbReference type="HOGENOM" id="CLU_1252660_0_0_1"/>
<dbReference type="Pfam" id="PF00805">
    <property type="entry name" value="Pentapeptide"/>
    <property type="match status" value="2"/>
</dbReference>
<reference evidence="3" key="1">
    <citation type="journal article" date="2013" name="Nature">
        <title>Pan genome of the phytoplankton Emiliania underpins its global distribution.</title>
        <authorList>
            <person name="Read B.A."/>
            <person name="Kegel J."/>
            <person name="Klute M.J."/>
            <person name="Kuo A."/>
            <person name="Lefebvre S.C."/>
            <person name="Maumus F."/>
            <person name="Mayer C."/>
            <person name="Miller J."/>
            <person name="Monier A."/>
            <person name="Salamov A."/>
            <person name="Young J."/>
            <person name="Aguilar M."/>
            <person name="Claverie J.M."/>
            <person name="Frickenhaus S."/>
            <person name="Gonzalez K."/>
            <person name="Herman E.K."/>
            <person name="Lin Y.C."/>
            <person name="Napier J."/>
            <person name="Ogata H."/>
            <person name="Sarno A.F."/>
            <person name="Shmutz J."/>
            <person name="Schroeder D."/>
            <person name="de Vargas C."/>
            <person name="Verret F."/>
            <person name="von Dassow P."/>
            <person name="Valentin K."/>
            <person name="Van de Peer Y."/>
            <person name="Wheeler G."/>
            <person name="Dacks J.B."/>
            <person name="Delwiche C.F."/>
            <person name="Dyhrman S.T."/>
            <person name="Glockner G."/>
            <person name="John U."/>
            <person name="Richards T."/>
            <person name="Worden A.Z."/>
            <person name="Zhang X."/>
            <person name="Grigoriev I.V."/>
            <person name="Allen A.E."/>
            <person name="Bidle K."/>
            <person name="Borodovsky M."/>
            <person name="Bowler C."/>
            <person name="Brownlee C."/>
            <person name="Cock J.M."/>
            <person name="Elias M."/>
            <person name="Gladyshev V.N."/>
            <person name="Groth M."/>
            <person name="Guda C."/>
            <person name="Hadaegh A."/>
            <person name="Iglesias-Rodriguez M.D."/>
            <person name="Jenkins J."/>
            <person name="Jones B.M."/>
            <person name="Lawson T."/>
            <person name="Leese F."/>
            <person name="Lindquist E."/>
            <person name="Lobanov A."/>
            <person name="Lomsadze A."/>
            <person name="Malik S.B."/>
            <person name="Marsh M.E."/>
            <person name="Mackinder L."/>
            <person name="Mock T."/>
            <person name="Mueller-Roeber B."/>
            <person name="Pagarete A."/>
            <person name="Parker M."/>
            <person name="Probert I."/>
            <person name="Quesneville H."/>
            <person name="Raines C."/>
            <person name="Rensing S.A."/>
            <person name="Riano-Pachon D.M."/>
            <person name="Richier S."/>
            <person name="Rokitta S."/>
            <person name="Shiraiwa Y."/>
            <person name="Soanes D.M."/>
            <person name="van der Giezen M."/>
            <person name="Wahlund T.M."/>
            <person name="Williams B."/>
            <person name="Wilson W."/>
            <person name="Wolfe G."/>
            <person name="Wurch L.L."/>
        </authorList>
    </citation>
    <scope>NUCLEOTIDE SEQUENCE</scope>
</reference>
<keyword evidence="3" id="KW-1185">Reference proteome</keyword>
<organism evidence="2 3">
    <name type="scientific">Emiliania huxleyi (strain CCMP1516)</name>
    <dbReference type="NCBI Taxonomy" id="280463"/>
    <lineage>
        <taxon>Eukaryota</taxon>
        <taxon>Haptista</taxon>
        <taxon>Haptophyta</taxon>
        <taxon>Prymnesiophyceae</taxon>
        <taxon>Isochrysidales</taxon>
        <taxon>Noelaerhabdaceae</taxon>
        <taxon>Emiliania</taxon>
    </lineage>
</organism>
<accession>A0A0D3J243</accession>
<protein>
    <recommendedName>
        <fullName evidence="4">Pentapeptide repeat-containing protein</fullName>
    </recommendedName>
</protein>
<evidence type="ECO:0000313" key="2">
    <source>
        <dbReference type="EnsemblProtists" id="EOD17578"/>
    </source>
</evidence>
<dbReference type="AlphaFoldDB" id="A0A0D3J243"/>
<evidence type="ECO:0000313" key="3">
    <source>
        <dbReference type="Proteomes" id="UP000013827"/>
    </source>
</evidence>
<proteinExistence type="predicted"/>
<dbReference type="KEGG" id="ehx:EMIHUDRAFT_243975"/>
<dbReference type="PANTHER" id="PTHR47200:SF2">
    <property type="entry name" value="THYLAKOID LUMENAL 15 KDA PROTEIN 1, CHLOROPLASTIC"/>
    <property type="match status" value="1"/>
</dbReference>
<dbReference type="RefSeq" id="XP_005770007.1">
    <property type="nucleotide sequence ID" value="XM_005769950.1"/>
</dbReference>